<reference evidence="2 3" key="1">
    <citation type="submission" date="2019-07" db="EMBL/GenBank/DDBJ databases">
        <title>De Novo Assembly of kiwifruit Actinidia rufa.</title>
        <authorList>
            <person name="Sugita-Konishi S."/>
            <person name="Sato K."/>
            <person name="Mori E."/>
            <person name="Abe Y."/>
            <person name="Kisaki G."/>
            <person name="Hamano K."/>
            <person name="Suezawa K."/>
            <person name="Otani M."/>
            <person name="Fukuda T."/>
            <person name="Manabe T."/>
            <person name="Gomi K."/>
            <person name="Tabuchi M."/>
            <person name="Akimitsu K."/>
            <person name="Kataoka I."/>
        </authorList>
    </citation>
    <scope>NUCLEOTIDE SEQUENCE [LARGE SCALE GENOMIC DNA]</scope>
    <source>
        <strain evidence="3">cv. Fuchu</strain>
    </source>
</reference>
<gene>
    <name evidence="2" type="ORF">Acr_22g0007670</name>
</gene>
<protein>
    <submittedName>
        <fullName evidence="2">Uncharacterized protein</fullName>
    </submittedName>
</protein>
<comment type="caution">
    <text evidence="2">The sequence shown here is derived from an EMBL/GenBank/DDBJ whole genome shotgun (WGS) entry which is preliminary data.</text>
</comment>
<keyword evidence="1" id="KW-0175">Coiled coil</keyword>
<feature type="coiled-coil region" evidence="1">
    <location>
        <begin position="126"/>
        <end position="167"/>
    </location>
</feature>
<name>A0A7J0GKM3_9ERIC</name>
<evidence type="ECO:0000313" key="3">
    <source>
        <dbReference type="Proteomes" id="UP000585474"/>
    </source>
</evidence>
<keyword evidence="3" id="KW-1185">Reference proteome</keyword>
<evidence type="ECO:0000256" key="1">
    <source>
        <dbReference type="SAM" id="Coils"/>
    </source>
</evidence>
<accession>A0A7J0GKM3</accession>
<sequence length="295" mass="31959">MPPKFKNLTVALASKKSKATAPPSKVPKLVISDLGRQVTTIDTSQEHDTCLALAHGVMLPQNMPDLVMEDAMEVGKAIVSRKWKIEIPSMKPAMVVVGLLNVAAVAAIKGLLRGSAEAVVSRPPKINGKLERLKKNSAELKKAKKKANSLEVELMNANKNLASAKTALTDERRSHVEAMALSLIEMTVAWDKIGKALAKKDNALSTFHEVWLVCLQEHGTSPDHPAWAVAKPTTVLLEPPEPYSPILSSGFNKEEYVNQPVEKEVENGGVGVGDAALAEELQGRKRAWWSRGKSS</sequence>
<evidence type="ECO:0000313" key="2">
    <source>
        <dbReference type="EMBL" id="GFZ11369.1"/>
    </source>
</evidence>
<dbReference type="Proteomes" id="UP000585474">
    <property type="component" value="Unassembled WGS sequence"/>
</dbReference>
<organism evidence="2 3">
    <name type="scientific">Actinidia rufa</name>
    <dbReference type="NCBI Taxonomy" id="165716"/>
    <lineage>
        <taxon>Eukaryota</taxon>
        <taxon>Viridiplantae</taxon>
        <taxon>Streptophyta</taxon>
        <taxon>Embryophyta</taxon>
        <taxon>Tracheophyta</taxon>
        <taxon>Spermatophyta</taxon>
        <taxon>Magnoliopsida</taxon>
        <taxon>eudicotyledons</taxon>
        <taxon>Gunneridae</taxon>
        <taxon>Pentapetalae</taxon>
        <taxon>asterids</taxon>
        <taxon>Ericales</taxon>
        <taxon>Actinidiaceae</taxon>
        <taxon>Actinidia</taxon>
    </lineage>
</organism>
<proteinExistence type="predicted"/>
<dbReference type="EMBL" id="BJWL01000022">
    <property type="protein sequence ID" value="GFZ11369.1"/>
    <property type="molecule type" value="Genomic_DNA"/>
</dbReference>
<dbReference type="AlphaFoldDB" id="A0A7J0GKM3"/>